<reference evidence="1" key="1">
    <citation type="submission" date="2023-08" db="EMBL/GenBank/DDBJ databases">
        <authorList>
            <person name="Park H.-K."/>
            <person name="Kim I.-S."/>
        </authorList>
    </citation>
    <scope>NUCLEOTIDE SEQUENCE</scope>
    <source>
        <strain evidence="1">NRERC-220</strain>
    </source>
</reference>
<dbReference type="RefSeq" id="WP_312674844.1">
    <property type="nucleotide sequence ID" value="NZ_JAVSJA010000001.1"/>
</dbReference>
<keyword evidence="2" id="KW-1185">Reference proteome</keyword>
<name>A0ABU3HNU0_9CHRO</name>
<accession>A0ABU3HNU0</accession>
<evidence type="ECO:0000313" key="1">
    <source>
        <dbReference type="EMBL" id="MDT3676207.1"/>
    </source>
</evidence>
<protein>
    <submittedName>
        <fullName evidence="1">Uncharacterized protein</fullName>
    </submittedName>
</protein>
<evidence type="ECO:0000313" key="2">
    <source>
        <dbReference type="Proteomes" id="UP001180650"/>
    </source>
</evidence>
<gene>
    <name evidence="1" type="ORF">RAM70_17450</name>
</gene>
<dbReference type="EMBL" id="JAVSJA010000001">
    <property type="protein sequence ID" value="MDT3676207.1"/>
    <property type="molecule type" value="Genomic_DNA"/>
</dbReference>
<proteinExistence type="predicted"/>
<dbReference type="Proteomes" id="UP001180650">
    <property type="component" value="Unassembled WGS sequence"/>
</dbReference>
<organism evidence="1 2">
    <name type="scientific">Microcystis wesenbergii NRERC-220</name>
    <dbReference type="NCBI Taxonomy" id="3068991"/>
    <lineage>
        <taxon>Bacteria</taxon>
        <taxon>Bacillati</taxon>
        <taxon>Cyanobacteriota</taxon>
        <taxon>Cyanophyceae</taxon>
        <taxon>Oscillatoriophycideae</taxon>
        <taxon>Chroococcales</taxon>
        <taxon>Microcystaceae</taxon>
        <taxon>Microcystis</taxon>
    </lineage>
</organism>
<comment type="caution">
    <text evidence="1">The sequence shown here is derived from an EMBL/GenBank/DDBJ whole genome shotgun (WGS) entry which is preliminary data.</text>
</comment>
<sequence>MVRNDVLSEKNLNFLNTNIPELIYVPPNYYGCLPYRNLGKGHPPDPLQREYLSSQEILLTGKFADIIEGSYQIVAQLNERVSFAGYLANFLHPQLFRQGFYLPEENFTWLKGDYAFFTIQLDCPVPLLIEWQIVTVFLSSENPTLKVEVWVNEKLVDIWNFEYNRFQNNLRKFIYCSKNILNENSSLITIELKIEGSTSPKNLGLSDDDRNLSLAISQINFLSSDY</sequence>